<dbReference type="Proteomes" id="UP000615446">
    <property type="component" value="Unassembled WGS sequence"/>
</dbReference>
<protein>
    <submittedName>
        <fullName evidence="1">Uncharacterized protein</fullName>
    </submittedName>
</protein>
<comment type="caution">
    <text evidence="1">The sequence shown here is derived from an EMBL/GenBank/DDBJ whole genome shotgun (WGS) entry which is preliminary data.</text>
</comment>
<dbReference type="EMBL" id="BLAL01000047">
    <property type="protein sequence ID" value="GES79968.1"/>
    <property type="molecule type" value="Genomic_DNA"/>
</dbReference>
<name>A0A8H3QHK0_9GLOM</name>
<dbReference type="AlphaFoldDB" id="A0A8H3QHK0"/>
<gene>
    <name evidence="1" type="ORF">RCL2_000726900</name>
</gene>
<evidence type="ECO:0000313" key="1">
    <source>
        <dbReference type="EMBL" id="GES79968.1"/>
    </source>
</evidence>
<sequence length="78" mass="8923">MENHYTSVVNYLIRLVNVAQLLINEAYGRILTLNHYSSINTNVSSNFTETIVKQLKLNVQAKLSIKSLDIVYLLTVRI</sequence>
<evidence type="ECO:0000313" key="2">
    <source>
        <dbReference type="Proteomes" id="UP000615446"/>
    </source>
</evidence>
<organism evidence="1 2">
    <name type="scientific">Rhizophagus clarus</name>
    <dbReference type="NCBI Taxonomy" id="94130"/>
    <lineage>
        <taxon>Eukaryota</taxon>
        <taxon>Fungi</taxon>
        <taxon>Fungi incertae sedis</taxon>
        <taxon>Mucoromycota</taxon>
        <taxon>Glomeromycotina</taxon>
        <taxon>Glomeromycetes</taxon>
        <taxon>Glomerales</taxon>
        <taxon>Glomeraceae</taxon>
        <taxon>Rhizophagus</taxon>
    </lineage>
</organism>
<proteinExistence type="predicted"/>
<reference evidence="1" key="1">
    <citation type="submission" date="2019-10" db="EMBL/GenBank/DDBJ databases">
        <title>Conservation and host-specific expression of non-tandemly repeated heterogenous ribosome RNA gene in arbuscular mycorrhizal fungi.</title>
        <authorList>
            <person name="Maeda T."/>
            <person name="Kobayashi Y."/>
            <person name="Nakagawa T."/>
            <person name="Ezawa T."/>
            <person name="Yamaguchi K."/>
            <person name="Bino T."/>
            <person name="Nishimoto Y."/>
            <person name="Shigenobu S."/>
            <person name="Kawaguchi M."/>
        </authorList>
    </citation>
    <scope>NUCLEOTIDE SEQUENCE</scope>
    <source>
        <strain evidence="1">HR1</strain>
    </source>
</reference>
<accession>A0A8H3QHK0</accession>